<evidence type="ECO:0008006" key="4">
    <source>
        <dbReference type="Google" id="ProtNLM"/>
    </source>
</evidence>
<evidence type="ECO:0000313" key="3">
    <source>
        <dbReference type="Proteomes" id="UP001595660"/>
    </source>
</evidence>
<dbReference type="Proteomes" id="UP001595660">
    <property type="component" value="Unassembled WGS sequence"/>
</dbReference>
<reference evidence="2 3" key="1">
    <citation type="journal article" date="2019" name="Int. J. Syst. Evol. Microbiol.">
        <title>The Global Catalogue of Microorganisms (GCM) 10K type strain sequencing project: providing services to taxonomists for standard genome sequencing and annotation.</title>
        <authorList>
            <consortium name="The Broad Institute Genomics Platform"/>
            <consortium name="The Broad Institute Genome Sequencing Center for Infectious Disease"/>
            <person name="Wu L."/>
            <person name="Ma J."/>
        </authorList>
    </citation>
    <scope>NUCLEOTIDE SEQUENCE [LARGE SCALE GENOMIC DNA]</scope>
    <source>
        <strain evidence="2 3">CGMCC 1.12562</strain>
    </source>
</reference>
<accession>A0ABD5NDV4</accession>
<dbReference type="AlphaFoldDB" id="A0ABD5NDV4"/>
<dbReference type="EMBL" id="JBHRWN010000002">
    <property type="protein sequence ID" value="MFC3477426.1"/>
    <property type="molecule type" value="Genomic_DNA"/>
</dbReference>
<evidence type="ECO:0000313" key="2">
    <source>
        <dbReference type="EMBL" id="MFC3477426.1"/>
    </source>
</evidence>
<protein>
    <recommendedName>
        <fullName evidence="4">YD repeat-containing protein</fullName>
    </recommendedName>
</protein>
<name>A0ABD5NDV4_9EURY</name>
<gene>
    <name evidence="2" type="ORF">ACFOKC_06775</name>
</gene>
<comment type="caution">
    <text evidence="2">The sequence shown here is derived from an EMBL/GenBank/DDBJ whole genome shotgun (WGS) entry which is preliminary data.</text>
</comment>
<keyword evidence="3" id="KW-1185">Reference proteome</keyword>
<dbReference type="RefSeq" id="WP_232571447.1">
    <property type="nucleotide sequence ID" value="NZ_CP089466.1"/>
</dbReference>
<evidence type="ECO:0000256" key="1">
    <source>
        <dbReference type="SAM" id="MobiDB-lite"/>
    </source>
</evidence>
<sequence length="56" mass="6595">MGTIVYEDPQKGVTEWPTDDENLHYDEDTGHWLVRTEDGTVRRIPRERVCYVETSV</sequence>
<dbReference type="GeneID" id="69116647"/>
<proteinExistence type="predicted"/>
<organism evidence="2 3">
    <name type="scientific">Halobacterium litoreum</name>
    <dbReference type="NCBI Taxonomy" id="2039234"/>
    <lineage>
        <taxon>Archaea</taxon>
        <taxon>Methanobacteriati</taxon>
        <taxon>Methanobacteriota</taxon>
        <taxon>Stenosarchaea group</taxon>
        <taxon>Halobacteria</taxon>
        <taxon>Halobacteriales</taxon>
        <taxon>Halobacteriaceae</taxon>
        <taxon>Halobacterium</taxon>
    </lineage>
</organism>
<feature type="region of interest" description="Disordered" evidence="1">
    <location>
        <begin position="1"/>
        <end position="22"/>
    </location>
</feature>